<sequence>MSDYRKPKTNWRDKLGDGFHNLISPPNPENAPRRTDNGKDSLKGGDTAKTYKLDTVHLPGGVTLVVHGGIRGAGGAGPGGGPGGTGEGPKITFIINGKEFTFQFILQSIKEKLANHIAAQHKFTDQSKSLCAANTRVEIQADLNRWLLPGSKNKEHIFWITGIAGSGKSTLSATVVENLLQDKTPVAAQFFLSRNIPETIGDFTVGRIISFVNIYIHLMGRIKSSFVE</sequence>
<feature type="compositionally biased region" description="Basic and acidic residues" evidence="2">
    <location>
        <begin position="31"/>
        <end position="43"/>
    </location>
</feature>
<keyword evidence="5" id="KW-1185">Reference proteome</keyword>
<evidence type="ECO:0000313" key="4">
    <source>
        <dbReference type="EMBL" id="KAF7372565.1"/>
    </source>
</evidence>
<dbReference type="SUPFAM" id="SSF52540">
    <property type="entry name" value="P-loop containing nucleoside triphosphate hydrolases"/>
    <property type="match status" value="1"/>
</dbReference>
<feature type="region of interest" description="Disordered" evidence="2">
    <location>
        <begin position="1"/>
        <end position="46"/>
    </location>
</feature>
<protein>
    <submittedName>
        <fullName evidence="4">Vegetative incompatibility protein HET-E-1</fullName>
    </submittedName>
</protein>
<evidence type="ECO:0000256" key="1">
    <source>
        <dbReference type="ARBA" id="ARBA00022737"/>
    </source>
</evidence>
<dbReference type="EMBL" id="JACAZI010000001">
    <property type="protein sequence ID" value="KAF7372565.1"/>
    <property type="molecule type" value="Genomic_DNA"/>
</dbReference>
<dbReference type="OrthoDB" id="3269932at2759"/>
<proteinExistence type="predicted"/>
<dbReference type="InterPro" id="IPR027417">
    <property type="entry name" value="P-loop_NTPase"/>
</dbReference>
<feature type="compositionally biased region" description="Basic and acidic residues" evidence="2">
    <location>
        <begin position="1"/>
        <end position="17"/>
    </location>
</feature>
<comment type="caution">
    <text evidence="4">The sequence shown here is derived from an EMBL/GenBank/DDBJ whole genome shotgun (WGS) entry which is preliminary data.</text>
</comment>
<dbReference type="InterPro" id="IPR056884">
    <property type="entry name" value="NPHP3-like_N"/>
</dbReference>
<dbReference type="Gene3D" id="3.40.50.300">
    <property type="entry name" value="P-loop containing nucleotide triphosphate hydrolases"/>
    <property type="match status" value="1"/>
</dbReference>
<organism evidence="4 5">
    <name type="scientific">Mycena venus</name>
    <dbReference type="NCBI Taxonomy" id="2733690"/>
    <lineage>
        <taxon>Eukaryota</taxon>
        <taxon>Fungi</taxon>
        <taxon>Dikarya</taxon>
        <taxon>Basidiomycota</taxon>
        <taxon>Agaricomycotina</taxon>
        <taxon>Agaricomycetes</taxon>
        <taxon>Agaricomycetidae</taxon>
        <taxon>Agaricales</taxon>
        <taxon>Marasmiineae</taxon>
        <taxon>Mycenaceae</taxon>
        <taxon>Mycena</taxon>
    </lineage>
</organism>
<gene>
    <name evidence="4" type="ORF">MVEN_00119100</name>
</gene>
<evidence type="ECO:0000259" key="3">
    <source>
        <dbReference type="Pfam" id="PF24883"/>
    </source>
</evidence>
<evidence type="ECO:0000256" key="2">
    <source>
        <dbReference type="SAM" id="MobiDB-lite"/>
    </source>
</evidence>
<evidence type="ECO:0000313" key="5">
    <source>
        <dbReference type="Proteomes" id="UP000620124"/>
    </source>
</evidence>
<dbReference type="Pfam" id="PF24883">
    <property type="entry name" value="NPHP3_N"/>
    <property type="match status" value="1"/>
</dbReference>
<keyword evidence="1" id="KW-0677">Repeat</keyword>
<dbReference type="Proteomes" id="UP000620124">
    <property type="component" value="Unassembled WGS sequence"/>
</dbReference>
<dbReference type="AlphaFoldDB" id="A0A8H7DFL0"/>
<reference evidence="4" key="1">
    <citation type="submission" date="2020-05" db="EMBL/GenBank/DDBJ databases">
        <title>Mycena genomes resolve the evolution of fungal bioluminescence.</title>
        <authorList>
            <person name="Tsai I.J."/>
        </authorList>
    </citation>
    <scope>NUCLEOTIDE SEQUENCE</scope>
    <source>
        <strain evidence="4">CCC161011</strain>
    </source>
</reference>
<name>A0A8H7DFL0_9AGAR</name>
<feature type="domain" description="Nephrocystin 3-like N-terminal" evidence="3">
    <location>
        <begin position="144"/>
        <end position="195"/>
    </location>
</feature>
<accession>A0A8H7DFL0</accession>